<organism evidence="2 3">
    <name type="scientific">Actinomadura alba</name>
    <dbReference type="NCBI Taxonomy" id="406431"/>
    <lineage>
        <taxon>Bacteria</taxon>
        <taxon>Bacillati</taxon>
        <taxon>Actinomycetota</taxon>
        <taxon>Actinomycetes</taxon>
        <taxon>Streptosporangiales</taxon>
        <taxon>Thermomonosporaceae</taxon>
        <taxon>Actinomadura</taxon>
    </lineage>
</organism>
<accession>A0ABR7LU78</accession>
<reference evidence="2 3" key="1">
    <citation type="submission" date="2020-06" db="EMBL/GenBank/DDBJ databases">
        <title>Actinomadura xiongansis sp. nov., isolated from soil of Baiyangdian.</title>
        <authorList>
            <person name="Zhang X."/>
        </authorList>
    </citation>
    <scope>NUCLEOTIDE SEQUENCE [LARGE SCALE GENOMIC DNA]</scope>
    <source>
        <strain evidence="2 3">HBUM206468</strain>
    </source>
</reference>
<protein>
    <submittedName>
        <fullName evidence="2">Uncharacterized protein</fullName>
    </submittedName>
</protein>
<comment type="caution">
    <text evidence="2">The sequence shown here is derived from an EMBL/GenBank/DDBJ whole genome shotgun (WGS) entry which is preliminary data.</text>
</comment>
<feature type="region of interest" description="Disordered" evidence="1">
    <location>
        <begin position="157"/>
        <end position="190"/>
    </location>
</feature>
<feature type="compositionally biased region" description="Low complexity" evidence="1">
    <location>
        <begin position="164"/>
        <end position="173"/>
    </location>
</feature>
<dbReference type="Proteomes" id="UP000805614">
    <property type="component" value="Unassembled WGS sequence"/>
</dbReference>
<dbReference type="RefSeq" id="WP_187245324.1">
    <property type="nucleotide sequence ID" value="NZ_BAAAOK010000015.1"/>
</dbReference>
<keyword evidence="3" id="KW-1185">Reference proteome</keyword>
<evidence type="ECO:0000256" key="1">
    <source>
        <dbReference type="SAM" id="MobiDB-lite"/>
    </source>
</evidence>
<proteinExistence type="predicted"/>
<dbReference type="EMBL" id="JABVEC010000018">
    <property type="protein sequence ID" value="MBC6468311.1"/>
    <property type="molecule type" value="Genomic_DNA"/>
</dbReference>
<name>A0ABR7LU78_9ACTN</name>
<evidence type="ECO:0000313" key="3">
    <source>
        <dbReference type="Proteomes" id="UP000805614"/>
    </source>
</evidence>
<gene>
    <name evidence="2" type="ORF">HKK74_22850</name>
</gene>
<sequence length="190" mass="20766">METAQSKVHVSHHLLFIADADTQPNPKYLLAFDNGLVTAQPGIAVVSTGIDSGNVAVTVQIRNQAAPAPTSAEQEEWEEIVEVTLAAFDAGEVTVCGLMSDLPDLPELTPGGPGRYRFRIYARGRDTAVDLVATEPVEDYLIMSWPTQHDDPEIIYRQTDDYGASQRASAQHARATRRWGKPSSPARLPR</sequence>
<evidence type="ECO:0000313" key="2">
    <source>
        <dbReference type="EMBL" id="MBC6468311.1"/>
    </source>
</evidence>